<keyword evidence="2" id="KW-1133">Transmembrane helix</keyword>
<gene>
    <name evidence="3" type="ORF">METZ01_LOCUS22359</name>
</gene>
<feature type="transmembrane region" description="Helical" evidence="2">
    <location>
        <begin position="27"/>
        <end position="49"/>
    </location>
</feature>
<keyword evidence="2" id="KW-0472">Membrane</keyword>
<protein>
    <submittedName>
        <fullName evidence="3">Uncharacterized protein</fullName>
    </submittedName>
</protein>
<dbReference type="EMBL" id="UINC01001063">
    <property type="protein sequence ID" value="SUZ69505.1"/>
    <property type="molecule type" value="Genomic_DNA"/>
</dbReference>
<keyword evidence="1" id="KW-0175">Coiled coil</keyword>
<keyword evidence="2" id="KW-0812">Transmembrane</keyword>
<sequence length="217" mass="24731">MNSSDIKPVRSEALDNRKRRNIGGSSLLFVSLLGLINLGGLVILGLWFFNASGYQQEAGQSFVERISFMEEEIDSMKIANEETLGSLEEKTKFIDKEIRKLWDLSNKRNRKNIDSLTLQLKEVKESFDEISKTNNSILAKQRARGLEIAKLEKVQADLKTKLSNLDASTESFDIKEKLQSQAEAIEAFDAYRIQMNKALIEIEEKLDKLQIKIEDSQ</sequence>
<reference evidence="3" key="1">
    <citation type="submission" date="2018-05" db="EMBL/GenBank/DDBJ databases">
        <authorList>
            <person name="Lanie J.A."/>
            <person name="Ng W.-L."/>
            <person name="Kazmierczak K.M."/>
            <person name="Andrzejewski T.M."/>
            <person name="Davidsen T.M."/>
            <person name="Wayne K.J."/>
            <person name="Tettelin H."/>
            <person name="Glass J.I."/>
            <person name="Rusch D."/>
            <person name="Podicherti R."/>
            <person name="Tsui H.-C.T."/>
            <person name="Winkler M.E."/>
        </authorList>
    </citation>
    <scope>NUCLEOTIDE SEQUENCE</scope>
</reference>
<accession>A0A381PR24</accession>
<proteinExistence type="predicted"/>
<name>A0A381PR24_9ZZZZ</name>
<evidence type="ECO:0000313" key="3">
    <source>
        <dbReference type="EMBL" id="SUZ69505.1"/>
    </source>
</evidence>
<evidence type="ECO:0000256" key="1">
    <source>
        <dbReference type="SAM" id="Coils"/>
    </source>
</evidence>
<organism evidence="3">
    <name type="scientific">marine metagenome</name>
    <dbReference type="NCBI Taxonomy" id="408172"/>
    <lineage>
        <taxon>unclassified sequences</taxon>
        <taxon>metagenomes</taxon>
        <taxon>ecological metagenomes</taxon>
    </lineage>
</organism>
<feature type="coiled-coil region" evidence="1">
    <location>
        <begin position="106"/>
        <end position="168"/>
    </location>
</feature>
<dbReference type="AlphaFoldDB" id="A0A381PR24"/>
<evidence type="ECO:0000256" key="2">
    <source>
        <dbReference type="SAM" id="Phobius"/>
    </source>
</evidence>